<dbReference type="EMBL" id="JAYWIO010000005">
    <property type="protein sequence ID" value="KAK7259101.1"/>
    <property type="molecule type" value="Genomic_DNA"/>
</dbReference>
<evidence type="ECO:0000313" key="1">
    <source>
        <dbReference type="EMBL" id="KAK7259101.1"/>
    </source>
</evidence>
<keyword evidence="2" id="KW-1185">Reference proteome</keyword>
<organism evidence="1 2">
    <name type="scientific">Crotalaria pallida</name>
    <name type="common">Smooth rattlebox</name>
    <name type="synonym">Crotalaria striata</name>
    <dbReference type="NCBI Taxonomy" id="3830"/>
    <lineage>
        <taxon>Eukaryota</taxon>
        <taxon>Viridiplantae</taxon>
        <taxon>Streptophyta</taxon>
        <taxon>Embryophyta</taxon>
        <taxon>Tracheophyta</taxon>
        <taxon>Spermatophyta</taxon>
        <taxon>Magnoliopsida</taxon>
        <taxon>eudicotyledons</taxon>
        <taxon>Gunneridae</taxon>
        <taxon>Pentapetalae</taxon>
        <taxon>rosids</taxon>
        <taxon>fabids</taxon>
        <taxon>Fabales</taxon>
        <taxon>Fabaceae</taxon>
        <taxon>Papilionoideae</taxon>
        <taxon>50 kb inversion clade</taxon>
        <taxon>genistoids sensu lato</taxon>
        <taxon>core genistoids</taxon>
        <taxon>Crotalarieae</taxon>
        <taxon>Crotalaria</taxon>
    </lineage>
</organism>
<protein>
    <submittedName>
        <fullName evidence="1">Uncharacterized protein</fullName>
    </submittedName>
</protein>
<proteinExistence type="predicted"/>
<dbReference type="AlphaFoldDB" id="A0AAN9EL04"/>
<accession>A0AAN9EL04</accession>
<reference evidence="1 2" key="1">
    <citation type="submission" date="2024-01" db="EMBL/GenBank/DDBJ databases">
        <title>The genomes of 5 underutilized Papilionoideae crops provide insights into root nodulation and disease resistanc.</title>
        <authorList>
            <person name="Yuan L."/>
        </authorList>
    </citation>
    <scope>NUCLEOTIDE SEQUENCE [LARGE SCALE GENOMIC DNA]</scope>
    <source>
        <strain evidence="1">ZHUSHIDOU_FW_LH</strain>
        <tissue evidence="1">Leaf</tissue>
    </source>
</reference>
<dbReference type="Proteomes" id="UP001372338">
    <property type="component" value="Unassembled WGS sequence"/>
</dbReference>
<name>A0AAN9EL04_CROPI</name>
<sequence length="148" mass="14644">MAKKRGRPPKQTQTGSPSTINESIVIDFYKLDEIDLDSLPPTQVEKALEVLEEIRGRLEGRVALQEGGDGAQEGARDVPNVAGAGAGEQGAACDAVGALGSALHGASGAATALALSAGGGAVGTTVEDARGAARFGAGGAAGHGPLMR</sequence>
<comment type="caution">
    <text evidence="1">The sequence shown here is derived from an EMBL/GenBank/DDBJ whole genome shotgun (WGS) entry which is preliminary data.</text>
</comment>
<evidence type="ECO:0000313" key="2">
    <source>
        <dbReference type="Proteomes" id="UP001372338"/>
    </source>
</evidence>
<gene>
    <name evidence="1" type="ORF">RIF29_24697</name>
</gene>